<organism evidence="1 2">
    <name type="scientific">Pseudonocardia parietis</name>
    <dbReference type="NCBI Taxonomy" id="570936"/>
    <lineage>
        <taxon>Bacteria</taxon>
        <taxon>Bacillati</taxon>
        <taxon>Actinomycetota</taxon>
        <taxon>Actinomycetes</taxon>
        <taxon>Pseudonocardiales</taxon>
        <taxon>Pseudonocardiaceae</taxon>
        <taxon>Pseudonocardia</taxon>
    </lineage>
</organism>
<protein>
    <submittedName>
        <fullName evidence="1">Uncharacterized protein</fullName>
    </submittedName>
</protein>
<keyword evidence="2" id="KW-1185">Reference proteome</keyword>
<dbReference type="EMBL" id="JAGINU010000001">
    <property type="protein sequence ID" value="MBP2367929.1"/>
    <property type="molecule type" value="Genomic_DNA"/>
</dbReference>
<evidence type="ECO:0000313" key="2">
    <source>
        <dbReference type="Proteomes" id="UP001519295"/>
    </source>
</evidence>
<dbReference type="Proteomes" id="UP001519295">
    <property type="component" value="Unassembled WGS sequence"/>
</dbReference>
<gene>
    <name evidence="1" type="ORF">JOF36_003625</name>
</gene>
<sequence length="44" mass="5024">MWGQILLAATVVVGSTATLREVLRGRPRRVRTRRVYDTRSPSLQ</sequence>
<name>A0ABS4VWP0_9PSEU</name>
<evidence type="ECO:0000313" key="1">
    <source>
        <dbReference type="EMBL" id="MBP2367929.1"/>
    </source>
</evidence>
<comment type="caution">
    <text evidence="1">The sequence shown here is derived from an EMBL/GenBank/DDBJ whole genome shotgun (WGS) entry which is preliminary data.</text>
</comment>
<dbReference type="RefSeq" id="WP_281071499.1">
    <property type="nucleotide sequence ID" value="NZ_JAGINU010000001.1"/>
</dbReference>
<accession>A0ABS4VWP0</accession>
<reference evidence="1 2" key="1">
    <citation type="submission" date="2021-03" db="EMBL/GenBank/DDBJ databases">
        <title>Sequencing the genomes of 1000 actinobacteria strains.</title>
        <authorList>
            <person name="Klenk H.-P."/>
        </authorList>
    </citation>
    <scope>NUCLEOTIDE SEQUENCE [LARGE SCALE GENOMIC DNA]</scope>
    <source>
        <strain evidence="1 2">DSM 45256</strain>
    </source>
</reference>
<proteinExistence type="predicted"/>